<dbReference type="AlphaFoldDB" id="A0A1L7U1X3"/>
<accession>A0A1L7U1X3</accession>
<protein>
    <recommendedName>
        <fullName evidence="1">DUF7908 domain-containing protein</fullName>
    </recommendedName>
</protein>
<dbReference type="EMBL" id="FCQH01000012">
    <property type="protein sequence ID" value="CVL02283.1"/>
    <property type="molecule type" value="Genomic_DNA"/>
</dbReference>
<sequence length="283" mass="29224">MSIDSVSVTGNQTIIASKPGTTSDLSSFDVAPIEAQTDSGTLSTTSITEPFDTSSASAIDITSSVLTTSTGIVESPGRSVIFLIQASGNQKRDVKKREAEGFVVADNPDVCTFALTFNLAKSQLCVGGLPTFYAGEDYKALNVQDEGFFIQGAITNTFGTSGRNVIFRNSGLPNGEAGFNQGSSGQLYVTFNASPPECILVTLGVYDITQCQNGRLVGFGTSTSALASSTKASTAESTSSGIFSCGESTIADTAVPTEFNSLTSDEPSITILETSGSEAPITA</sequence>
<comment type="caution">
    <text evidence="2">The sequence shown here is derived from an EMBL/GenBank/DDBJ whole genome shotgun (WGS) entry which is preliminary data.</text>
</comment>
<keyword evidence="3" id="KW-1185">Reference proteome</keyword>
<dbReference type="VEuPathDB" id="FungiDB:FMAN_08328"/>
<feature type="domain" description="DUF7908" evidence="1">
    <location>
        <begin position="79"/>
        <end position="207"/>
    </location>
</feature>
<gene>
    <name evidence="2" type="ORF">FMAN_08328</name>
</gene>
<organism evidence="2 3">
    <name type="scientific">Fusarium mangiferae</name>
    <name type="common">Mango malformation disease fungus</name>
    <dbReference type="NCBI Taxonomy" id="192010"/>
    <lineage>
        <taxon>Eukaryota</taxon>
        <taxon>Fungi</taxon>
        <taxon>Dikarya</taxon>
        <taxon>Ascomycota</taxon>
        <taxon>Pezizomycotina</taxon>
        <taxon>Sordariomycetes</taxon>
        <taxon>Hypocreomycetidae</taxon>
        <taxon>Hypocreales</taxon>
        <taxon>Nectriaceae</taxon>
        <taxon>Fusarium</taxon>
        <taxon>Fusarium fujikuroi species complex</taxon>
    </lineage>
</organism>
<evidence type="ECO:0000313" key="3">
    <source>
        <dbReference type="Proteomes" id="UP000184255"/>
    </source>
</evidence>
<dbReference type="InterPro" id="IPR057230">
    <property type="entry name" value="DUF7908"/>
</dbReference>
<evidence type="ECO:0000313" key="2">
    <source>
        <dbReference type="EMBL" id="CVL02283.1"/>
    </source>
</evidence>
<reference evidence="3" key="1">
    <citation type="journal article" date="2016" name="Genome Biol. Evol.">
        <title>Comparative 'omics' of the Fusarium fujikuroi species complex highlights differences in genetic potential and metabolite synthesis.</title>
        <authorList>
            <person name="Niehaus E.-M."/>
            <person name="Muensterkoetter M."/>
            <person name="Proctor R.H."/>
            <person name="Brown D.W."/>
            <person name="Sharon A."/>
            <person name="Idan Y."/>
            <person name="Oren-Young L."/>
            <person name="Sieber C.M."/>
            <person name="Novak O."/>
            <person name="Pencik A."/>
            <person name="Tarkowska D."/>
            <person name="Hromadova K."/>
            <person name="Freeman S."/>
            <person name="Maymon M."/>
            <person name="Elazar M."/>
            <person name="Youssef S.A."/>
            <person name="El-Shabrawy E.S.M."/>
            <person name="Shalaby A.B.A."/>
            <person name="Houterman P."/>
            <person name="Brock N.L."/>
            <person name="Burkhardt I."/>
            <person name="Tsavkelova E.A."/>
            <person name="Dickschat J.S."/>
            <person name="Galuszka P."/>
            <person name="Gueldener U."/>
            <person name="Tudzynski B."/>
        </authorList>
    </citation>
    <scope>NUCLEOTIDE SEQUENCE [LARGE SCALE GENOMIC DNA]</scope>
    <source>
        <strain evidence="3">MRC7560</strain>
    </source>
</reference>
<dbReference type="GeneID" id="65087588"/>
<dbReference type="Proteomes" id="UP000184255">
    <property type="component" value="Unassembled WGS sequence"/>
</dbReference>
<dbReference type="RefSeq" id="XP_041687537.1">
    <property type="nucleotide sequence ID" value="XM_041821792.1"/>
</dbReference>
<dbReference type="Pfam" id="PF25485">
    <property type="entry name" value="DUF7908"/>
    <property type="match status" value="1"/>
</dbReference>
<proteinExistence type="predicted"/>
<name>A0A1L7U1X3_FUSMA</name>
<evidence type="ECO:0000259" key="1">
    <source>
        <dbReference type="Pfam" id="PF25485"/>
    </source>
</evidence>